<protein>
    <submittedName>
        <fullName evidence="1">Uncharacterized protein</fullName>
    </submittedName>
</protein>
<feature type="non-terminal residue" evidence="1">
    <location>
        <position position="122"/>
    </location>
</feature>
<comment type="caution">
    <text evidence="1">The sequence shown here is derived from an EMBL/GenBank/DDBJ whole genome shotgun (WGS) entry which is preliminary data.</text>
</comment>
<reference evidence="1" key="1">
    <citation type="submission" date="2022-04" db="EMBL/GenBank/DDBJ databases">
        <title>Jade perch genome.</title>
        <authorList>
            <person name="Chao B."/>
        </authorList>
    </citation>
    <scope>NUCLEOTIDE SEQUENCE</scope>
    <source>
        <strain evidence="1">CB-2022</strain>
    </source>
</reference>
<proteinExistence type="predicted"/>
<name>A0ACB8WL98_9TELE</name>
<sequence>MYSYTLLYSINYPSLRDNNILRRVLVSEVLYCAEKLKRRWMEKKSDERGDTYTLCQAERGGQECLRASKLRMEMEEKTAADGAEMKMAVEQCGRRVPEDQKRQKEEVFWASDQGQPEYCKLC</sequence>
<keyword evidence="2" id="KW-1185">Reference proteome</keyword>
<dbReference type="EMBL" id="CM041538">
    <property type="protein sequence ID" value="KAI3368521.1"/>
    <property type="molecule type" value="Genomic_DNA"/>
</dbReference>
<dbReference type="Proteomes" id="UP000831701">
    <property type="component" value="Chromosome 8"/>
</dbReference>
<accession>A0ACB8WL98</accession>
<evidence type="ECO:0000313" key="2">
    <source>
        <dbReference type="Proteomes" id="UP000831701"/>
    </source>
</evidence>
<gene>
    <name evidence="1" type="ORF">L3Q82_025529</name>
</gene>
<evidence type="ECO:0000313" key="1">
    <source>
        <dbReference type="EMBL" id="KAI3368521.1"/>
    </source>
</evidence>
<organism evidence="1 2">
    <name type="scientific">Scortum barcoo</name>
    <name type="common">barcoo grunter</name>
    <dbReference type="NCBI Taxonomy" id="214431"/>
    <lineage>
        <taxon>Eukaryota</taxon>
        <taxon>Metazoa</taxon>
        <taxon>Chordata</taxon>
        <taxon>Craniata</taxon>
        <taxon>Vertebrata</taxon>
        <taxon>Euteleostomi</taxon>
        <taxon>Actinopterygii</taxon>
        <taxon>Neopterygii</taxon>
        <taxon>Teleostei</taxon>
        <taxon>Neoteleostei</taxon>
        <taxon>Acanthomorphata</taxon>
        <taxon>Eupercaria</taxon>
        <taxon>Centrarchiformes</taxon>
        <taxon>Terapontoidei</taxon>
        <taxon>Terapontidae</taxon>
        <taxon>Scortum</taxon>
    </lineage>
</organism>